<protein>
    <submittedName>
        <fullName evidence="1">Uncharacterized protein</fullName>
    </submittedName>
</protein>
<dbReference type="EMBL" id="CM056813">
    <property type="protein sequence ID" value="KAJ8642306.1"/>
    <property type="molecule type" value="Genomic_DNA"/>
</dbReference>
<comment type="caution">
    <text evidence="1">The sequence shown here is derived from an EMBL/GenBank/DDBJ whole genome shotgun (WGS) entry which is preliminary data.</text>
</comment>
<accession>A0ACC2MAC5</accession>
<reference evidence="1 2" key="1">
    <citation type="journal article" date="2022" name="Hortic Res">
        <title>A haplotype resolved chromosomal level avocado genome allows analysis of novel avocado genes.</title>
        <authorList>
            <person name="Nath O."/>
            <person name="Fletcher S.J."/>
            <person name="Hayward A."/>
            <person name="Shaw L.M."/>
            <person name="Masouleh A.K."/>
            <person name="Furtado A."/>
            <person name="Henry R.J."/>
            <person name="Mitter N."/>
        </authorList>
    </citation>
    <scope>NUCLEOTIDE SEQUENCE [LARGE SCALE GENOMIC DNA]</scope>
    <source>
        <strain evidence="2">cv. Hass</strain>
    </source>
</reference>
<organism evidence="1 2">
    <name type="scientific">Persea americana</name>
    <name type="common">Avocado</name>
    <dbReference type="NCBI Taxonomy" id="3435"/>
    <lineage>
        <taxon>Eukaryota</taxon>
        <taxon>Viridiplantae</taxon>
        <taxon>Streptophyta</taxon>
        <taxon>Embryophyta</taxon>
        <taxon>Tracheophyta</taxon>
        <taxon>Spermatophyta</taxon>
        <taxon>Magnoliopsida</taxon>
        <taxon>Magnoliidae</taxon>
        <taxon>Laurales</taxon>
        <taxon>Lauraceae</taxon>
        <taxon>Persea</taxon>
    </lineage>
</organism>
<name>A0ACC2MAC5_PERAE</name>
<keyword evidence="2" id="KW-1185">Reference proteome</keyword>
<gene>
    <name evidence="1" type="ORF">MRB53_019000</name>
</gene>
<dbReference type="Proteomes" id="UP001234297">
    <property type="component" value="Chromosome 5"/>
</dbReference>
<proteinExistence type="predicted"/>
<evidence type="ECO:0000313" key="1">
    <source>
        <dbReference type="EMBL" id="KAJ8642306.1"/>
    </source>
</evidence>
<sequence length="258" mass="29527">MGFTRSYARGFQNKAIHKAAISDDEAVVVIVYEEGRLAFCRIREDKVWTQALDFSVFYRDIIYNRGHFFVVCFHGEVGVVRINKSNPYVASVIRMEYLTRVAPIPELPLVDCIRHRTYLVADPASGTIFTVKRIVRSYFDTETSSPHYIFTTLRFHVYEMGLEESTGEYKKNALEVESLGGGVMFLGLNSSMIVMASQFPDFKGNCIYDFLAFLQLNKVRKGCTDMGVFNMEDKTIYPLFPERAQPPFSPPTWITPTQ</sequence>
<evidence type="ECO:0000313" key="2">
    <source>
        <dbReference type="Proteomes" id="UP001234297"/>
    </source>
</evidence>